<evidence type="ECO:0000259" key="1">
    <source>
        <dbReference type="Pfam" id="PF03009"/>
    </source>
</evidence>
<dbReference type="InterPro" id="IPR017946">
    <property type="entry name" value="PLC-like_Pdiesterase_TIM-brl"/>
</dbReference>
<reference evidence="2 3" key="1">
    <citation type="submission" date="2023-09" db="EMBL/GenBank/DDBJ databases">
        <title>Analysis of phage genome (vB_Yru_GN1) of the bacterium (Yersinia ruckeri).</title>
        <authorList>
            <person name="Ganjoor M.S."/>
            <person name="Bouzari M."/>
            <person name="Soleimani-Delfan A."/>
        </authorList>
    </citation>
    <scope>NUCLEOTIDE SEQUENCE [LARGE SCALE GENOMIC DNA]</scope>
    <source>
        <strain evidence="3">vB_Yru_GN1</strain>
    </source>
</reference>
<evidence type="ECO:0000313" key="3">
    <source>
        <dbReference type="Proteomes" id="UP001304813"/>
    </source>
</evidence>
<dbReference type="EMBL" id="LC779065">
    <property type="protein sequence ID" value="BES79954.1"/>
    <property type="molecule type" value="Genomic_DNA"/>
</dbReference>
<accession>A0AA86JCY4</accession>
<protein>
    <submittedName>
        <fullName evidence="2">Glycerophosphodiesterase</fullName>
    </submittedName>
</protein>
<dbReference type="SUPFAM" id="SSF51695">
    <property type="entry name" value="PLC-like phosphodiesterases"/>
    <property type="match status" value="1"/>
</dbReference>
<feature type="domain" description="GP-PDE" evidence="1">
    <location>
        <begin position="7"/>
        <end position="55"/>
    </location>
</feature>
<dbReference type="CDD" id="cd08556">
    <property type="entry name" value="GDPD"/>
    <property type="match status" value="1"/>
</dbReference>
<dbReference type="GO" id="GO:0006629">
    <property type="term" value="P:lipid metabolic process"/>
    <property type="evidence" value="ECO:0007669"/>
    <property type="project" value="InterPro"/>
</dbReference>
<dbReference type="Gene3D" id="3.20.20.190">
    <property type="entry name" value="Phosphatidylinositol (PI) phosphodiesterase"/>
    <property type="match status" value="1"/>
</dbReference>
<dbReference type="GO" id="GO:0008081">
    <property type="term" value="F:phosphoric diester hydrolase activity"/>
    <property type="evidence" value="ECO:0007669"/>
    <property type="project" value="InterPro"/>
</dbReference>
<name>A0AA86JCY4_9CAUD</name>
<organism evidence="2 3">
    <name type="scientific">Yersinia phage vB_Yru_GN1</name>
    <dbReference type="NCBI Taxonomy" id="3074381"/>
    <lineage>
        <taxon>Viruses</taxon>
        <taxon>Duplodnaviria</taxon>
        <taxon>Heunggongvirae</taxon>
        <taxon>Uroviricota</taxon>
        <taxon>Caudoviricetes</taxon>
        <taxon>Caudoviricetes incertae sedis</taxon>
        <taxon>Sepahanvirus</taxon>
        <taxon>Sepahanvirus vB-Yru-GN1</taxon>
    </lineage>
</organism>
<evidence type="ECO:0000313" key="2">
    <source>
        <dbReference type="EMBL" id="BES79954.1"/>
    </source>
</evidence>
<dbReference type="Proteomes" id="UP001304813">
    <property type="component" value="Segment"/>
</dbReference>
<proteinExistence type="predicted"/>
<keyword evidence="3" id="KW-1185">Reference proteome</keyword>
<dbReference type="InterPro" id="IPR030395">
    <property type="entry name" value="GP_PDE_dom"/>
</dbReference>
<dbReference type="PANTHER" id="PTHR46211:SF1">
    <property type="entry name" value="GLYCEROPHOSPHODIESTER PHOSPHODIESTERASE, CYTOPLASMIC"/>
    <property type="match status" value="1"/>
</dbReference>
<dbReference type="Pfam" id="PF03009">
    <property type="entry name" value="GDPD"/>
    <property type="match status" value="1"/>
</dbReference>
<sequence length="267" mass="30790">MLSFTAHRGLFDSNFDIAENTEASIKLALTLNMDIEIDVRMTKDGELVLNHNPDIFGLMIHKTKYSVLKKYYPRLYKFSDCIELLSNNQFKNRLFVEVKSFDDKFIRDKEVLVKVYSILKDTKINYLMTSMNPKLLIEYDKITSSSIELGIISYGFGNYRGQLPNRLCDQLSVMSILNTHPGLVNNIIYSKSLSSESIEKYKDLGYKIYLWTYRAADIDQIDYDKLRLIDGITVEPSLFSNSLQVGNLQSEFDEFKSLISENLCPVS</sequence>
<dbReference type="PANTHER" id="PTHR46211">
    <property type="entry name" value="GLYCEROPHOSPHORYL DIESTER PHOSPHODIESTERASE"/>
    <property type="match status" value="1"/>
</dbReference>